<dbReference type="InterPro" id="IPR037396">
    <property type="entry name" value="FMN_HAD"/>
</dbReference>
<feature type="binding site" evidence="10">
    <location>
        <position position="266"/>
    </location>
    <ligand>
        <name>glyoxylate</name>
        <dbReference type="ChEBI" id="CHEBI:36655"/>
    </ligand>
</feature>
<feature type="binding site" evidence="10">
    <location>
        <position position="264"/>
    </location>
    <ligand>
        <name>FMN</name>
        <dbReference type="ChEBI" id="CHEBI:58210"/>
    </ligand>
</feature>
<proteinExistence type="inferred from homology"/>
<accession>A0A0R2D1W9</accession>
<dbReference type="EMBL" id="AYZR01000004">
    <property type="protein sequence ID" value="KRM94443.1"/>
    <property type="molecule type" value="Genomic_DNA"/>
</dbReference>
<name>A0A0R2D1W9_9LACO</name>
<feature type="binding site" evidence="10">
    <location>
        <begin position="92"/>
        <end position="94"/>
    </location>
    <ligand>
        <name>FMN</name>
        <dbReference type="ChEBI" id="CHEBI:58210"/>
    </ligand>
</feature>
<evidence type="ECO:0000256" key="3">
    <source>
        <dbReference type="ARBA" id="ARBA00022630"/>
    </source>
</evidence>
<evidence type="ECO:0000259" key="11">
    <source>
        <dbReference type="PROSITE" id="PS51349"/>
    </source>
</evidence>
<comment type="caution">
    <text evidence="12">The sequence shown here is derived from an EMBL/GenBank/DDBJ whole genome shotgun (WGS) entry which is preliminary data.</text>
</comment>
<dbReference type="SUPFAM" id="SSF51395">
    <property type="entry name" value="FMN-linked oxidoreductases"/>
    <property type="match status" value="1"/>
</dbReference>
<feature type="binding site" evidence="10">
    <location>
        <begin position="320"/>
        <end position="321"/>
    </location>
    <ligand>
        <name>FMN</name>
        <dbReference type="ChEBI" id="CHEBI:58210"/>
    </ligand>
</feature>
<comment type="cofactor">
    <cofactor evidence="1">
        <name>FMN</name>
        <dbReference type="ChEBI" id="CHEBI:58210"/>
    </cofactor>
</comment>
<evidence type="ECO:0000256" key="4">
    <source>
        <dbReference type="ARBA" id="ARBA00022643"/>
    </source>
</evidence>
<dbReference type="STRING" id="1423802.FC56_GL001399"/>
<dbReference type="Pfam" id="PF01070">
    <property type="entry name" value="FMN_dh"/>
    <property type="match status" value="1"/>
</dbReference>
<dbReference type="InterPro" id="IPR000262">
    <property type="entry name" value="FMN-dep_DH"/>
</dbReference>
<evidence type="ECO:0000256" key="1">
    <source>
        <dbReference type="ARBA" id="ARBA00001917"/>
    </source>
</evidence>
<dbReference type="InterPro" id="IPR008259">
    <property type="entry name" value="FMN_hydac_DH_AS"/>
</dbReference>
<dbReference type="InterPro" id="IPR013785">
    <property type="entry name" value="Aldolase_TIM"/>
</dbReference>
<reference evidence="12 13" key="1">
    <citation type="journal article" date="2015" name="Genome Announc.">
        <title>Expanding the biotechnology potential of lactobacilli through comparative genomics of 213 strains and associated genera.</title>
        <authorList>
            <person name="Sun Z."/>
            <person name="Harris H.M."/>
            <person name="McCann A."/>
            <person name="Guo C."/>
            <person name="Argimon S."/>
            <person name="Zhang W."/>
            <person name="Yang X."/>
            <person name="Jeffery I.B."/>
            <person name="Cooney J.C."/>
            <person name="Kagawa T.F."/>
            <person name="Liu W."/>
            <person name="Song Y."/>
            <person name="Salvetti E."/>
            <person name="Wrobel A."/>
            <person name="Rasinkangas P."/>
            <person name="Parkhill J."/>
            <person name="Rea M.C."/>
            <person name="O'Sullivan O."/>
            <person name="Ritari J."/>
            <person name="Douillard F.P."/>
            <person name="Paul Ross R."/>
            <person name="Yang R."/>
            <person name="Briner A.E."/>
            <person name="Felis G.E."/>
            <person name="de Vos W.M."/>
            <person name="Barrangou R."/>
            <person name="Klaenhammer T.R."/>
            <person name="Caufield P.W."/>
            <person name="Cui Y."/>
            <person name="Zhang H."/>
            <person name="O'Toole P.W."/>
        </authorList>
    </citation>
    <scope>NUCLEOTIDE SEQUENCE [LARGE SCALE GENOMIC DNA]</scope>
    <source>
        <strain evidence="12 13">DSM 24302</strain>
    </source>
</reference>
<comment type="catalytic activity">
    <reaction evidence="8">
        <text>(S)-lactate + O2 = pyruvate + H2O2</text>
        <dbReference type="Rhea" id="RHEA:55868"/>
        <dbReference type="ChEBI" id="CHEBI:15361"/>
        <dbReference type="ChEBI" id="CHEBI:15379"/>
        <dbReference type="ChEBI" id="CHEBI:16240"/>
        <dbReference type="ChEBI" id="CHEBI:16651"/>
    </reaction>
    <physiologicalReaction direction="left-to-right" evidence="8">
        <dbReference type="Rhea" id="RHEA:55869"/>
    </physiologicalReaction>
</comment>
<evidence type="ECO:0000256" key="6">
    <source>
        <dbReference type="ARBA" id="ARBA00024042"/>
    </source>
</evidence>
<protein>
    <recommendedName>
        <fullName evidence="7">L-lactate oxidase</fullName>
    </recommendedName>
</protein>
<dbReference type="PROSITE" id="PS51349">
    <property type="entry name" value="FMN_HYDROXY_ACID_DH_2"/>
    <property type="match status" value="1"/>
</dbReference>
<feature type="binding site" evidence="10">
    <location>
        <position position="39"/>
    </location>
    <ligand>
        <name>glyoxylate</name>
        <dbReference type="ChEBI" id="CHEBI:36655"/>
    </ligand>
</feature>
<evidence type="ECO:0000256" key="9">
    <source>
        <dbReference type="PIRSR" id="PIRSR000138-1"/>
    </source>
</evidence>
<keyword evidence="4 10" id="KW-0288">FMN</keyword>
<gene>
    <name evidence="12" type="ORF">FC56_GL001399</name>
</gene>
<keyword evidence="3 10" id="KW-0285">Flavoprotein</keyword>
<organism evidence="12 13">
    <name type="scientific">Lentilactobacillus senioris DSM 24302 = JCM 17472</name>
    <dbReference type="NCBI Taxonomy" id="1423802"/>
    <lineage>
        <taxon>Bacteria</taxon>
        <taxon>Bacillati</taxon>
        <taxon>Bacillota</taxon>
        <taxon>Bacilli</taxon>
        <taxon>Lactobacillales</taxon>
        <taxon>Lactobacillaceae</taxon>
        <taxon>Lentilactobacillus</taxon>
    </lineage>
</organism>
<dbReference type="Proteomes" id="UP000051256">
    <property type="component" value="Unassembled WGS sequence"/>
</dbReference>
<comment type="subunit">
    <text evidence="2">Homotetramer.</text>
</comment>
<evidence type="ECO:0000256" key="2">
    <source>
        <dbReference type="ARBA" id="ARBA00011881"/>
    </source>
</evidence>
<dbReference type="GO" id="GO:0010181">
    <property type="term" value="F:FMN binding"/>
    <property type="evidence" value="ECO:0007669"/>
    <property type="project" value="InterPro"/>
</dbReference>
<keyword evidence="13" id="KW-1185">Reference proteome</keyword>
<feature type="domain" description="FMN hydroxy acid dehydrogenase" evidence="11">
    <location>
        <begin position="13"/>
        <end position="371"/>
    </location>
</feature>
<feature type="binding site" evidence="10">
    <location>
        <position position="145"/>
    </location>
    <ligand>
        <name>glyoxylate</name>
        <dbReference type="ChEBI" id="CHEBI:36655"/>
    </ligand>
</feature>
<dbReference type="GO" id="GO:0016491">
    <property type="term" value="F:oxidoreductase activity"/>
    <property type="evidence" value="ECO:0007669"/>
    <property type="project" value="UniProtKB-KW"/>
</dbReference>
<dbReference type="CDD" id="cd04737">
    <property type="entry name" value="LOX_like_FMN"/>
    <property type="match status" value="1"/>
</dbReference>
<evidence type="ECO:0000256" key="7">
    <source>
        <dbReference type="ARBA" id="ARBA00029513"/>
    </source>
</evidence>
<evidence type="ECO:0000256" key="5">
    <source>
        <dbReference type="ARBA" id="ARBA00023002"/>
    </source>
</evidence>
<feature type="binding site" evidence="10">
    <location>
        <position position="121"/>
    </location>
    <ligand>
        <name>FMN</name>
        <dbReference type="ChEBI" id="CHEBI:58210"/>
    </ligand>
</feature>
<dbReference type="PIRSF" id="PIRSF000138">
    <property type="entry name" value="Al-hdrx_acd_dh"/>
    <property type="match status" value="1"/>
</dbReference>
<feature type="binding site" evidence="10">
    <location>
        <position position="143"/>
    </location>
    <ligand>
        <name>FMN</name>
        <dbReference type="ChEBI" id="CHEBI:58210"/>
    </ligand>
</feature>
<feature type="active site" description="Proton acceptor" evidence="9">
    <location>
        <position position="266"/>
    </location>
</feature>
<dbReference type="PANTHER" id="PTHR10578:SF107">
    <property type="entry name" value="2-HYDROXYACID OXIDASE 1"/>
    <property type="match status" value="1"/>
</dbReference>
<sequence length="371" mass="39145">MTEINGYQQSDDENHIEVVDLPTLGEEAQKVIPTGGFGYISGGSENDWTEKVNQQAFTHKQIVPRVLSGVDNPSTETSLLGIDTSMPILMTPLAAHGLAHSQGEKDTAKGAAAAGTIMSSSTYSTFSIQDIAAVGNGAPQFFQLYLSKNWDINEAWLSTAVKSGVKAIILTADATVGGYREADIINNFKFPMPMANLENISKNSQNGQGTGIKEIFASAAQKITPDDIKRIADFTKLPVFVKGIQSPEDAMLAIGGGAAGVWISNHGGRQLNGGPASFDVLPAIAKAVGGRVPVIFDSGIRRGSDVFKALASGADMVAIGRPVIYGLALGGAPAVEDVFNHLNMELKTVMQLAGTKNIAEVKEALMTSFNY</sequence>
<evidence type="ECO:0000313" key="12">
    <source>
        <dbReference type="EMBL" id="KRM94443.1"/>
    </source>
</evidence>
<dbReference type="PANTHER" id="PTHR10578">
    <property type="entry name" value="S -2-HYDROXY-ACID OXIDASE-RELATED"/>
    <property type="match status" value="1"/>
</dbReference>
<evidence type="ECO:0000256" key="10">
    <source>
        <dbReference type="PIRSR" id="PIRSR000138-2"/>
    </source>
</evidence>
<dbReference type="InterPro" id="IPR012133">
    <property type="entry name" value="Alpha-hydoxy_acid_DH_FMN"/>
</dbReference>
<dbReference type="AlphaFoldDB" id="A0A0R2D1W9"/>
<dbReference type="PROSITE" id="PS00557">
    <property type="entry name" value="FMN_HYDROXY_ACID_DH_1"/>
    <property type="match status" value="1"/>
</dbReference>
<keyword evidence="5" id="KW-0560">Oxidoreductase</keyword>
<dbReference type="RefSeq" id="WP_056977659.1">
    <property type="nucleotide sequence ID" value="NZ_AYZR01000004.1"/>
</dbReference>
<feature type="binding site" evidence="10">
    <location>
        <position position="171"/>
    </location>
    <ligand>
        <name>FMN</name>
        <dbReference type="ChEBI" id="CHEBI:58210"/>
    </ligand>
</feature>
<dbReference type="Gene3D" id="3.20.20.70">
    <property type="entry name" value="Aldolase class I"/>
    <property type="match status" value="1"/>
</dbReference>
<feature type="binding site" evidence="10">
    <location>
        <position position="269"/>
    </location>
    <ligand>
        <name>glyoxylate</name>
        <dbReference type="ChEBI" id="CHEBI:36655"/>
    </ligand>
</feature>
<feature type="binding site" evidence="10">
    <location>
        <position position="242"/>
    </location>
    <ligand>
        <name>FMN</name>
        <dbReference type="ChEBI" id="CHEBI:58210"/>
    </ligand>
</feature>
<feature type="binding site" evidence="10">
    <location>
        <begin position="297"/>
        <end position="301"/>
    </location>
    <ligand>
        <name>FMN</name>
        <dbReference type="ChEBI" id="CHEBI:58210"/>
    </ligand>
</feature>
<evidence type="ECO:0000313" key="13">
    <source>
        <dbReference type="Proteomes" id="UP000051256"/>
    </source>
</evidence>
<evidence type="ECO:0000256" key="8">
    <source>
        <dbReference type="ARBA" id="ARBA00048754"/>
    </source>
</evidence>
<feature type="binding site" evidence="10">
    <location>
        <position position="180"/>
    </location>
    <ligand>
        <name>glyoxylate</name>
        <dbReference type="ChEBI" id="CHEBI:36655"/>
    </ligand>
</feature>
<comment type="similarity">
    <text evidence="6">Belongs to the FMN-dependent alpha-hydroxy acid dehydrogenase family.</text>
</comment>
<dbReference type="PATRIC" id="fig|1423802.4.peg.1418"/>